<evidence type="ECO:0000313" key="1">
    <source>
        <dbReference type="EMBL" id="KKQ70135.1"/>
    </source>
</evidence>
<proteinExistence type="predicted"/>
<protein>
    <submittedName>
        <fullName evidence="1">Uncharacterized protein</fullName>
    </submittedName>
</protein>
<dbReference type="Proteomes" id="UP000034406">
    <property type="component" value="Unassembled WGS sequence"/>
</dbReference>
<comment type="caution">
    <text evidence="1">The sequence shown here is derived from an EMBL/GenBank/DDBJ whole genome shotgun (WGS) entry which is preliminary data.</text>
</comment>
<organism evidence="1 2">
    <name type="scientific">Candidatus Shapirobacteria bacterium GW2011_GWE2_38_30</name>
    <dbReference type="NCBI Taxonomy" id="1618490"/>
    <lineage>
        <taxon>Bacteria</taxon>
        <taxon>Candidatus Shapironibacteriota</taxon>
    </lineage>
</organism>
<evidence type="ECO:0000313" key="2">
    <source>
        <dbReference type="Proteomes" id="UP000034406"/>
    </source>
</evidence>
<dbReference type="EMBL" id="LBUT01000008">
    <property type="protein sequence ID" value="KKQ70135.1"/>
    <property type="molecule type" value="Genomic_DNA"/>
</dbReference>
<dbReference type="AlphaFoldDB" id="A0A0G0K3Y4"/>
<sequence>MANNFLESELDEITDEACCIVHNRPDSEILGVEGCRHRREGVGVNADFFYCDGPARDGDFNKCPEVRGAAGRYEGLLPLNGRQ</sequence>
<gene>
    <name evidence="1" type="ORF">US90_C0008G0027</name>
</gene>
<name>A0A0G0K3Y4_9BACT</name>
<reference evidence="1 2" key="1">
    <citation type="journal article" date="2015" name="Nature">
        <title>rRNA introns, odd ribosomes, and small enigmatic genomes across a large radiation of phyla.</title>
        <authorList>
            <person name="Brown C.T."/>
            <person name="Hug L.A."/>
            <person name="Thomas B.C."/>
            <person name="Sharon I."/>
            <person name="Castelle C.J."/>
            <person name="Singh A."/>
            <person name="Wilkins M.J."/>
            <person name="Williams K.H."/>
            <person name="Banfield J.F."/>
        </authorList>
    </citation>
    <scope>NUCLEOTIDE SEQUENCE [LARGE SCALE GENOMIC DNA]</scope>
</reference>
<accession>A0A0G0K3Y4</accession>